<dbReference type="KEGG" id="nga:Ngar_c09760"/>
<proteinExistence type="predicted"/>
<dbReference type="EMBL" id="CP002408">
    <property type="protein sequence ID" value="AFU57918.1"/>
    <property type="molecule type" value="Genomic_DNA"/>
</dbReference>
<dbReference type="HOGENOM" id="CLU_3323103_0_0_2"/>
<sequence>MVKSAMVTFSITKNGKQPPFVVVRAEIATINECTVSAL</sequence>
<dbReference type="AlphaFoldDB" id="K0IGF9"/>
<accession>K0IGF9</accession>
<reference evidence="1 2" key="1">
    <citation type="journal article" date="2012" name="Environ. Microbiol.">
        <title>The genome of the ammonia-oxidizing Candidatus Nitrososphaera gargensis: insights into metabolic versatility and environmental adaptations.</title>
        <authorList>
            <person name="Spang A."/>
            <person name="Poehlein A."/>
            <person name="Offre P."/>
            <person name="Zumbragel S."/>
            <person name="Haider S."/>
            <person name="Rychlik N."/>
            <person name="Nowka B."/>
            <person name="Schmeisser C."/>
            <person name="Lebedeva E.V."/>
            <person name="Rattei T."/>
            <person name="Bohm C."/>
            <person name="Schmid M."/>
            <person name="Galushko A."/>
            <person name="Hatzenpichler R."/>
            <person name="Weinmaier T."/>
            <person name="Daniel R."/>
            <person name="Schleper C."/>
            <person name="Spieck E."/>
            <person name="Streit W."/>
            <person name="Wagner M."/>
        </authorList>
    </citation>
    <scope>NUCLEOTIDE SEQUENCE [LARGE SCALE GENOMIC DNA]</scope>
    <source>
        <strain evidence="2">Ga9.2</strain>
    </source>
</reference>
<dbReference type="Proteomes" id="UP000008037">
    <property type="component" value="Chromosome"/>
</dbReference>
<name>K0IGF9_NITGG</name>
<gene>
    <name evidence="1" type="ordered locus">Ngar_c09760</name>
</gene>
<organism evidence="1 2">
    <name type="scientific">Nitrososphaera gargensis (strain Ga9.2)</name>
    <dbReference type="NCBI Taxonomy" id="1237085"/>
    <lineage>
        <taxon>Archaea</taxon>
        <taxon>Nitrososphaerota</taxon>
        <taxon>Nitrososphaeria</taxon>
        <taxon>Nitrososphaerales</taxon>
        <taxon>Nitrososphaeraceae</taxon>
        <taxon>Nitrososphaera</taxon>
    </lineage>
</organism>
<evidence type="ECO:0000313" key="2">
    <source>
        <dbReference type="Proteomes" id="UP000008037"/>
    </source>
</evidence>
<keyword evidence="2" id="KW-1185">Reference proteome</keyword>
<evidence type="ECO:0000313" key="1">
    <source>
        <dbReference type="EMBL" id="AFU57918.1"/>
    </source>
</evidence>
<dbReference type="BioCyc" id="CNIT1237085:G1324-974-MONOMER"/>
<protein>
    <submittedName>
        <fullName evidence="1">Uncharacterized protein</fullName>
    </submittedName>
</protein>
<dbReference type="InParanoid" id="K0IGF9"/>